<dbReference type="InParanoid" id="A0A165HH23"/>
<dbReference type="EMBL" id="KV426017">
    <property type="protein sequence ID" value="KZV91962.1"/>
    <property type="molecule type" value="Genomic_DNA"/>
</dbReference>
<name>A0A165HH23_EXIGL</name>
<feature type="compositionally biased region" description="Basic and acidic residues" evidence="1">
    <location>
        <begin position="89"/>
        <end position="101"/>
    </location>
</feature>
<reference evidence="2 3" key="1">
    <citation type="journal article" date="2016" name="Mol. Biol. Evol.">
        <title>Comparative Genomics of Early-Diverging Mushroom-Forming Fungi Provides Insights into the Origins of Lignocellulose Decay Capabilities.</title>
        <authorList>
            <person name="Nagy L.G."/>
            <person name="Riley R."/>
            <person name="Tritt A."/>
            <person name="Adam C."/>
            <person name="Daum C."/>
            <person name="Floudas D."/>
            <person name="Sun H."/>
            <person name="Yadav J.S."/>
            <person name="Pangilinan J."/>
            <person name="Larsson K.H."/>
            <person name="Matsuura K."/>
            <person name="Barry K."/>
            <person name="Labutti K."/>
            <person name="Kuo R."/>
            <person name="Ohm R.A."/>
            <person name="Bhattacharya S.S."/>
            <person name="Shirouzu T."/>
            <person name="Yoshinaga Y."/>
            <person name="Martin F.M."/>
            <person name="Grigoriev I.V."/>
            <person name="Hibbett D.S."/>
        </authorList>
    </citation>
    <scope>NUCLEOTIDE SEQUENCE [LARGE SCALE GENOMIC DNA]</scope>
    <source>
        <strain evidence="2 3">HHB12029</strain>
    </source>
</reference>
<organism evidence="2 3">
    <name type="scientific">Exidia glandulosa HHB12029</name>
    <dbReference type="NCBI Taxonomy" id="1314781"/>
    <lineage>
        <taxon>Eukaryota</taxon>
        <taxon>Fungi</taxon>
        <taxon>Dikarya</taxon>
        <taxon>Basidiomycota</taxon>
        <taxon>Agaricomycotina</taxon>
        <taxon>Agaricomycetes</taxon>
        <taxon>Auriculariales</taxon>
        <taxon>Exidiaceae</taxon>
        <taxon>Exidia</taxon>
    </lineage>
</organism>
<feature type="compositionally biased region" description="Basic and acidic residues" evidence="1">
    <location>
        <begin position="138"/>
        <end position="152"/>
    </location>
</feature>
<evidence type="ECO:0000313" key="2">
    <source>
        <dbReference type="EMBL" id="KZV91962.1"/>
    </source>
</evidence>
<protein>
    <submittedName>
        <fullName evidence="2">Uncharacterized protein</fullName>
    </submittedName>
</protein>
<dbReference type="Proteomes" id="UP000077266">
    <property type="component" value="Unassembled WGS sequence"/>
</dbReference>
<proteinExistence type="predicted"/>
<accession>A0A165HH23</accession>
<evidence type="ECO:0000256" key="1">
    <source>
        <dbReference type="SAM" id="MobiDB-lite"/>
    </source>
</evidence>
<keyword evidence="3" id="KW-1185">Reference proteome</keyword>
<feature type="compositionally biased region" description="Acidic residues" evidence="1">
    <location>
        <begin position="102"/>
        <end position="116"/>
    </location>
</feature>
<feature type="region of interest" description="Disordered" evidence="1">
    <location>
        <begin position="1"/>
        <end position="152"/>
    </location>
</feature>
<sequence>MSSESDSGNAAARQHFNDLGKARAPRKGPSQLPKSRRTSGRSVHDFRSKSSKRAHQGYEATAEDEHLEPIYDLGSDDWVSASDYSRYGSSEKDDLEDRAGGEEDVSMAEEGTVPEDFETRQHTASPAPRPNAHQSSSRTHEQPDERNDLKEMQAKYYYLARTSTRACRDENHQNSPFTRLEALVTSLIQRQLKKKKIKKQTILDEWTLGDKGDEVDERPGV</sequence>
<dbReference type="AlphaFoldDB" id="A0A165HH23"/>
<evidence type="ECO:0000313" key="3">
    <source>
        <dbReference type="Proteomes" id="UP000077266"/>
    </source>
</evidence>
<gene>
    <name evidence="2" type="ORF">EXIGLDRAFT_769462</name>
</gene>